<sequence length="74" mass="8263">MAFEQLRTLPTHKQKMECKKFGQFLWAAMVALLLLATAAHACYEDDSFCLYPDDCCSGYCFIYGPSIGMCVAPP</sequence>
<keyword evidence="1" id="KW-0732">Signal</keyword>
<gene>
    <name evidence="2" type="ORF">J1N35_036603</name>
</gene>
<organism evidence="2 3">
    <name type="scientific">Gossypium stocksii</name>
    <dbReference type="NCBI Taxonomy" id="47602"/>
    <lineage>
        <taxon>Eukaryota</taxon>
        <taxon>Viridiplantae</taxon>
        <taxon>Streptophyta</taxon>
        <taxon>Embryophyta</taxon>
        <taxon>Tracheophyta</taxon>
        <taxon>Spermatophyta</taxon>
        <taxon>Magnoliopsida</taxon>
        <taxon>eudicotyledons</taxon>
        <taxon>Gunneridae</taxon>
        <taxon>Pentapetalae</taxon>
        <taxon>rosids</taxon>
        <taxon>malvids</taxon>
        <taxon>Malvales</taxon>
        <taxon>Malvaceae</taxon>
        <taxon>Malvoideae</taxon>
        <taxon>Gossypium</taxon>
    </lineage>
</organism>
<dbReference type="AlphaFoldDB" id="A0A9D3UJ81"/>
<evidence type="ECO:0000256" key="1">
    <source>
        <dbReference type="SAM" id="SignalP"/>
    </source>
</evidence>
<feature type="signal peptide" evidence="1">
    <location>
        <begin position="1"/>
        <end position="41"/>
    </location>
</feature>
<name>A0A9D3UJ81_9ROSI</name>
<dbReference type="EMBL" id="JAIQCV010000011">
    <property type="protein sequence ID" value="KAH1045819.1"/>
    <property type="molecule type" value="Genomic_DNA"/>
</dbReference>
<evidence type="ECO:0000313" key="2">
    <source>
        <dbReference type="EMBL" id="KAH1045819.1"/>
    </source>
</evidence>
<dbReference type="Proteomes" id="UP000828251">
    <property type="component" value="Unassembled WGS sequence"/>
</dbReference>
<feature type="chain" id="PRO_5039293756" evidence="1">
    <location>
        <begin position="42"/>
        <end position="74"/>
    </location>
</feature>
<evidence type="ECO:0000313" key="3">
    <source>
        <dbReference type="Proteomes" id="UP000828251"/>
    </source>
</evidence>
<protein>
    <submittedName>
        <fullName evidence="2">Uncharacterized protein</fullName>
    </submittedName>
</protein>
<reference evidence="2 3" key="1">
    <citation type="journal article" date="2021" name="Plant Biotechnol. J.">
        <title>Multi-omics assisted identification of the key and species-specific regulatory components of drought-tolerant mechanisms in Gossypium stocksii.</title>
        <authorList>
            <person name="Yu D."/>
            <person name="Ke L."/>
            <person name="Zhang D."/>
            <person name="Wu Y."/>
            <person name="Sun Y."/>
            <person name="Mei J."/>
            <person name="Sun J."/>
            <person name="Sun Y."/>
        </authorList>
    </citation>
    <scope>NUCLEOTIDE SEQUENCE [LARGE SCALE GENOMIC DNA]</scope>
    <source>
        <strain evidence="3">cv. E1</strain>
        <tissue evidence="2">Leaf</tissue>
    </source>
</reference>
<keyword evidence="3" id="KW-1185">Reference proteome</keyword>
<proteinExistence type="predicted"/>
<accession>A0A9D3UJ81</accession>
<comment type="caution">
    <text evidence="2">The sequence shown here is derived from an EMBL/GenBank/DDBJ whole genome shotgun (WGS) entry which is preliminary data.</text>
</comment>